<protein>
    <submittedName>
        <fullName evidence="4">Uncharacterized protein</fullName>
    </submittedName>
</protein>
<sequence precursor="true">MKYILLSIIFLTNFFVGLSQIYDHTMESNTCQLSPISARGPLNFIPNGHFNTGSTCSNESTYFYSYFSNWNWSDNFSSNLKPHGIPSVNISNLYWDYPMYWKNESSVWQAMNISKGYMYINVYKKNNIGVAYRSYILIELTRPLEVGKQYNFQADFNTYNSTYPNVAPNNINLQLDRIGFALTDSIPDYVSGQPLLLTPFYETPRDSIISLANHNVNTDIIGNGQRYLIIGNFHENDSIAFNTIPANNSHATYAFDDLKLYDPNCTSYGNVYLSENETISCGESTVNISAQHGVQPYKWILNGNELPSTSQNVTFDTPMDTSILVVQTGVGNCISRDSMKIIPRYYNFDMPSDTILYCNRDVDLTPTYSSVGGAYSIGSFIWREQSNLGVDLGYSSNLTISDTGTYILEYFHSYNCLEYDTIHIGANEEILMDSLSVEIGPEHCINMLDGYIEYDVSQYPGNIHFYWDSGLLNSSQITVQDSLDAGLYEYYIFDDFNRCSLISSTVPILYDSCSVISGKIYLDTNFNCNIDIYENGMKDITVFAHPIGNFSVTDSLGNFEILVPPGVYSIEQNLSNSIGIGEFCNNPPISILNSGLVYDSLFIGDTIHQFHHNPGLQSFVIGNVLLSESYSISSFKVANFGDSIDNITVGLYIDHPALYYDTQIPEYIGMNGDTAMYLFMNMQPMSSETRVMHLPIIPNVNYIGDQINSYLFCKGEFGDIDTLNNDLIQQNIVFAAYDPNIKVVTPIGEGITNRTEVKEREFIYTVHFQNTGNASATNVTIIDTLTHFLDLSTFQLMSSSHYVNLSCFNNELKFEFPNIYLPDSTTDEENSKGFVQYKIYAQTDAYVGDTIRNIANIFFDNNPPIITPPAINIYYKPAVIIDTTASICEGSSFLFHGNFYDVTGNFADTISSYAIDTVYQTFLTVHPIQNTELYSNLCINDSIEFFGSYIKTPGDYSQTIMGQFGCDSIIILHLQSHIVDIAVSYLSSVQLSANLGNAIDYQWMDCEGFQLVPGATYQNYEPVNNGSYAVIINDGVCMDTSNCYSINSLGLDNFSNLDLDYYPNPVNDILTIHLPSKIDQTEVIVFDVNGKELTKQTFFGEEKLNVAMDSLCSGIYILRIKNSQLEQNIRVEKM</sequence>
<evidence type="ECO:0000313" key="4">
    <source>
        <dbReference type="EMBL" id="AEA44805.1"/>
    </source>
</evidence>
<dbReference type="Pfam" id="PF18962">
    <property type="entry name" value="Por_Secre_tail"/>
    <property type="match status" value="1"/>
</dbReference>
<dbReference type="AlphaFoldDB" id="F2IHM7"/>
<dbReference type="Pfam" id="PF24595">
    <property type="entry name" value="DUF7619"/>
    <property type="match status" value="1"/>
</dbReference>
<evidence type="ECO:0000259" key="2">
    <source>
        <dbReference type="Pfam" id="PF18962"/>
    </source>
</evidence>
<feature type="domain" description="Secretion system C-terminal sorting" evidence="2">
    <location>
        <begin position="1062"/>
        <end position="1124"/>
    </location>
</feature>
<dbReference type="HOGENOM" id="CLU_278585_0_0_10"/>
<reference evidence="4 5" key="1">
    <citation type="journal article" date="2011" name="Stand. Genomic Sci.">
        <title>Complete genome sequence of the gliding freshwater bacterium Fluviicola taffensis type strain (RW262).</title>
        <authorList>
            <person name="Woyke T."/>
            <person name="Chertkov O."/>
            <person name="Lapidus A."/>
            <person name="Nolan M."/>
            <person name="Lucas S."/>
            <person name="Del Rio T.G."/>
            <person name="Tice H."/>
            <person name="Cheng J.F."/>
            <person name="Tapia R."/>
            <person name="Han C."/>
            <person name="Goodwin L."/>
            <person name="Pitluck S."/>
            <person name="Liolios K."/>
            <person name="Pagani I."/>
            <person name="Ivanova N."/>
            <person name="Huntemann M."/>
            <person name="Mavromatis K."/>
            <person name="Mikhailova N."/>
            <person name="Pati A."/>
            <person name="Chen A."/>
            <person name="Palaniappan K."/>
            <person name="Land M."/>
            <person name="Hauser L."/>
            <person name="Brambilla E.M."/>
            <person name="Rohde M."/>
            <person name="Mwirichia R."/>
            <person name="Sikorski J."/>
            <person name="Tindall B.J."/>
            <person name="Goker M."/>
            <person name="Bristow J."/>
            <person name="Eisen J.A."/>
            <person name="Markowitz V."/>
            <person name="Hugenholtz P."/>
            <person name="Klenk H.P."/>
            <person name="Kyrpides N.C."/>
        </authorList>
    </citation>
    <scope>NUCLEOTIDE SEQUENCE [LARGE SCALE GENOMIC DNA]</scope>
    <source>
        <strain evidence="5">DSM 16823 / RW262 / RW262</strain>
    </source>
</reference>
<keyword evidence="5" id="KW-1185">Reference proteome</keyword>
<dbReference type="RefSeq" id="WP_013687574.1">
    <property type="nucleotide sequence ID" value="NC_015321.1"/>
</dbReference>
<dbReference type="OrthoDB" id="1110367at2"/>
<organism evidence="4 5">
    <name type="scientific">Fluviicola taffensis (strain DSM 16823 / NCIMB 13979 / RW262)</name>
    <dbReference type="NCBI Taxonomy" id="755732"/>
    <lineage>
        <taxon>Bacteria</taxon>
        <taxon>Pseudomonadati</taxon>
        <taxon>Bacteroidota</taxon>
        <taxon>Flavobacteriia</taxon>
        <taxon>Flavobacteriales</taxon>
        <taxon>Crocinitomicaceae</taxon>
        <taxon>Fluviicola</taxon>
    </lineage>
</organism>
<proteinExistence type="predicted"/>
<reference evidence="5" key="2">
    <citation type="submission" date="2011-02" db="EMBL/GenBank/DDBJ databases">
        <title>The complete genome of Fluviicola taffensis DSM 16823.</title>
        <authorList>
            <consortium name="US DOE Joint Genome Institute (JGI-PGF)"/>
            <person name="Lucas S."/>
            <person name="Copeland A."/>
            <person name="Lapidus A."/>
            <person name="Bruce D."/>
            <person name="Goodwin L."/>
            <person name="Pitluck S."/>
            <person name="Kyrpides N."/>
            <person name="Mavromatis K."/>
            <person name="Ivanova N."/>
            <person name="Mikhailova N."/>
            <person name="Pagani I."/>
            <person name="Chertkov O."/>
            <person name="Detter J.C."/>
            <person name="Han C."/>
            <person name="Tapia R."/>
            <person name="Land M."/>
            <person name="Hauser L."/>
            <person name="Markowitz V."/>
            <person name="Cheng J.-F."/>
            <person name="Hugenholtz P."/>
            <person name="Woyke T."/>
            <person name="Wu D."/>
            <person name="Tindall B."/>
            <person name="Pomrenke H.G."/>
            <person name="Brambilla E."/>
            <person name="Klenk H.-P."/>
            <person name="Eisen J.A."/>
        </authorList>
    </citation>
    <scope>NUCLEOTIDE SEQUENCE [LARGE SCALE GENOMIC DNA]</scope>
    <source>
        <strain evidence="5">DSM 16823 / RW262 / RW262</strain>
    </source>
</reference>
<evidence type="ECO:0000313" key="5">
    <source>
        <dbReference type="Proteomes" id="UP000007463"/>
    </source>
</evidence>
<gene>
    <name evidence="4" type="ordered locus">Fluta_2825</name>
</gene>
<dbReference type="STRING" id="755732.Fluta_2825"/>
<keyword evidence="1" id="KW-0732">Signal</keyword>
<accession>F2IHM7</accession>
<evidence type="ECO:0000259" key="3">
    <source>
        <dbReference type="Pfam" id="PF24595"/>
    </source>
</evidence>
<dbReference type="EMBL" id="CP002542">
    <property type="protein sequence ID" value="AEA44805.1"/>
    <property type="molecule type" value="Genomic_DNA"/>
</dbReference>
<dbReference type="eggNOG" id="COG4886">
    <property type="taxonomic scope" value="Bacteria"/>
</dbReference>
<feature type="domain" description="DUF7619" evidence="3">
    <location>
        <begin position="738"/>
        <end position="869"/>
    </location>
</feature>
<dbReference type="Proteomes" id="UP000007463">
    <property type="component" value="Chromosome"/>
</dbReference>
<dbReference type="InterPro" id="IPR026444">
    <property type="entry name" value="Secre_tail"/>
</dbReference>
<dbReference type="NCBIfam" id="TIGR04183">
    <property type="entry name" value="Por_Secre_tail"/>
    <property type="match status" value="1"/>
</dbReference>
<evidence type="ECO:0000256" key="1">
    <source>
        <dbReference type="ARBA" id="ARBA00022729"/>
    </source>
</evidence>
<dbReference type="NCBIfam" id="TIGR01451">
    <property type="entry name" value="B_ant_repeat"/>
    <property type="match status" value="1"/>
</dbReference>
<name>F2IHM7_FLUTR</name>
<dbReference type="InterPro" id="IPR055353">
    <property type="entry name" value="DUF7619"/>
</dbReference>
<dbReference type="InterPro" id="IPR047589">
    <property type="entry name" value="DUF11_rpt"/>
</dbReference>
<dbReference type="eggNOG" id="COG5306">
    <property type="taxonomic scope" value="Bacteria"/>
</dbReference>
<dbReference type="KEGG" id="fte:Fluta_2825"/>